<reference evidence="3 4" key="1">
    <citation type="submission" date="2018-04" db="EMBL/GenBank/DDBJ databases">
        <title>The genome of golden apple snail Pomacea canaliculata provides insight into stress tolerance and invasive adaptation.</title>
        <authorList>
            <person name="Liu C."/>
            <person name="Liu B."/>
            <person name="Ren Y."/>
            <person name="Zhang Y."/>
            <person name="Wang H."/>
            <person name="Li S."/>
            <person name="Jiang F."/>
            <person name="Yin L."/>
            <person name="Zhang G."/>
            <person name="Qian W."/>
            <person name="Fan W."/>
        </authorList>
    </citation>
    <scope>NUCLEOTIDE SEQUENCE [LARGE SCALE GENOMIC DNA]</scope>
    <source>
        <strain evidence="3">SZHN2017</strain>
        <tissue evidence="3">Muscle</tissue>
    </source>
</reference>
<dbReference type="PANTHER" id="PTHR19964:SF92">
    <property type="entry name" value="PATJ HOMOLOG"/>
    <property type="match status" value="1"/>
</dbReference>
<keyword evidence="4" id="KW-1185">Reference proteome</keyword>
<name>A0A2T7NFA3_POMCA</name>
<feature type="compositionally biased region" description="Polar residues" evidence="1">
    <location>
        <begin position="76"/>
        <end position="89"/>
    </location>
</feature>
<evidence type="ECO:0000313" key="4">
    <source>
        <dbReference type="Proteomes" id="UP000245119"/>
    </source>
</evidence>
<dbReference type="SMART" id="SM00228">
    <property type="entry name" value="PDZ"/>
    <property type="match status" value="1"/>
</dbReference>
<sequence length="728" mass="76516">MDSEDSRSPGDIGRLTTSRDIEVPPITTDTSGKNNSSGEFDSDAPPQARANFSAKHQDANSSSHPLIPLPSPVQVPRQTSGRGLSSDQGEITDEPKAPEEDSVAKDDTGHRGRLADDFLSDDDDHADHRSEVVVREVVVHRTDGENLGLSIVPSYGSTRDLYQIKRLLPGGACARSCSHLAVGDRLVACNGQSLKGLTQVQCLQVLKSAASPVSLTVLHTTPIPESPSSSASSPLLAAGEPEDGSPASADEVLVSGDGNQPQDQSWGSCEHVQEDYENGTDSEHLLHSHDNHTSSTLTALFVEATSGGPSDLVIDSATMSNPFFDDVNSVPSPEASPARLTKTNPFYHDLLGDEFGSNPGAANYNNSSPFDFLSDPRETGSDGLSASNVLLDLSGGDDWLMASSVMTPSRGDAGKASGNDVVAGVGVTPPTNFSDVSEILRDFAPASAPASAQPPVTNIDDLLGMDFLVMGETKETELLPPAVQSVSISRDDNGLSDENFDFLVDAEEAKQDIQAVPVVGDEPPPPIPTTTFPGAPPAQDSSLDEHTSTISLPFECPIAGGRVDGSVVHVTDIMVSSSFKPHTSSIMVSSTKASPCSSSTAGELSPPGPACGRLSGSEDAPSTQIYFDNSEPEEKSGPALALAPGPGEPDTNEEKIFPTDVHRDKEDNGCAVPVDSGEQKGKRRQVGESDKHNLPSVMAKMDTSKSPRDDRHPKIDNLVDEGKSCLSF</sequence>
<comment type="caution">
    <text evidence="3">The sequence shown here is derived from an EMBL/GenBank/DDBJ whole genome shotgun (WGS) entry which is preliminary data.</text>
</comment>
<dbReference type="CDD" id="cd00136">
    <property type="entry name" value="PDZ_canonical"/>
    <property type="match status" value="1"/>
</dbReference>
<feature type="compositionally biased region" description="Basic and acidic residues" evidence="1">
    <location>
        <begin position="702"/>
        <end position="728"/>
    </location>
</feature>
<dbReference type="InterPro" id="IPR001478">
    <property type="entry name" value="PDZ"/>
</dbReference>
<feature type="region of interest" description="Disordered" evidence="1">
    <location>
        <begin position="1"/>
        <end position="125"/>
    </location>
</feature>
<protein>
    <recommendedName>
        <fullName evidence="2">PDZ domain-containing protein</fullName>
    </recommendedName>
</protein>
<dbReference type="SUPFAM" id="SSF50156">
    <property type="entry name" value="PDZ domain-like"/>
    <property type="match status" value="1"/>
</dbReference>
<feature type="domain" description="PDZ" evidence="2">
    <location>
        <begin position="136"/>
        <end position="221"/>
    </location>
</feature>
<dbReference type="STRING" id="400727.A0A2T7NFA3"/>
<feature type="compositionally biased region" description="Polar residues" evidence="1">
    <location>
        <begin position="27"/>
        <end position="39"/>
    </location>
</feature>
<organism evidence="3 4">
    <name type="scientific">Pomacea canaliculata</name>
    <name type="common">Golden apple snail</name>
    <dbReference type="NCBI Taxonomy" id="400727"/>
    <lineage>
        <taxon>Eukaryota</taxon>
        <taxon>Metazoa</taxon>
        <taxon>Spiralia</taxon>
        <taxon>Lophotrochozoa</taxon>
        <taxon>Mollusca</taxon>
        <taxon>Gastropoda</taxon>
        <taxon>Caenogastropoda</taxon>
        <taxon>Architaenioglossa</taxon>
        <taxon>Ampullarioidea</taxon>
        <taxon>Ampullariidae</taxon>
        <taxon>Pomacea</taxon>
    </lineage>
</organism>
<feature type="compositionally biased region" description="Polar residues" evidence="1">
    <location>
        <begin position="257"/>
        <end position="267"/>
    </location>
</feature>
<dbReference type="EMBL" id="PZQS01000013">
    <property type="protein sequence ID" value="PVD19825.1"/>
    <property type="molecule type" value="Genomic_DNA"/>
</dbReference>
<accession>A0A2T7NFA3</accession>
<dbReference type="PROSITE" id="PS50106">
    <property type="entry name" value="PDZ"/>
    <property type="match status" value="1"/>
</dbReference>
<dbReference type="PANTHER" id="PTHR19964">
    <property type="entry name" value="MULTIPLE PDZ DOMAIN PROTEIN"/>
    <property type="match status" value="1"/>
</dbReference>
<feature type="compositionally biased region" description="Basic and acidic residues" evidence="1">
    <location>
        <begin position="93"/>
        <end position="116"/>
    </location>
</feature>
<dbReference type="InterPro" id="IPR036034">
    <property type="entry name" value="PDZ_sf"/>
</dbReference>
<feature type="compositionally biased region" description="Low complexity" evidence="1">
    <location>
        <begin position="226"/>
        <end position="238"/>
    </location>
</feature>
<evidence type="ECO:0000259" key="2">
    <source>
        <dbReference type="PROSITE" id="PS50106"/>
    </source>
</evidence>
<evidence type="ECO:0000313" key="3">
    <source>
        <dbReference type="EMBL" id="PVD19825.1"/>
    </source>
</evidence>
<dbReference type="InterPro" id="IPR051342">
    <property type="entry name" value="PDZ_scaffold"/>
</dbReference>
<dbReference type="Gene3D" id="2.30.42.10">
    <property type="match status" value="1"/>
</dbReference>
<feature type="region of interest" description="Disordered" evidence="1">
    <location>
        <begin position="221"/>
        <end position="269"/>
    </location>
</feature>
<proteinExistence type="predicted"/>
<feature type="region of interest" description="Disordered" evidence="1">
    <location>
        <begin position="590"/>
        <end position="728"/>
    </location>
</feature>
<feature type="compositionally biased region" description="Basic and acidic residues" evidence="1">
    <location>
        <begin position="677"/>
        <end position="693"/>
    </location>
</feature>
<dbReference type="AlphaFoldDB" id="A0A2T7NFA3"/>
<dbReference type="Pfam" id="PF00595">
    <property type="entry name" value="PDZ"/>
    <property type="match status" value="1"/>
</dbReference>
<feature type="compositionally biased region" description="Low complexity" evidence="1">
    <location>
        <begin position="590"/>
        <end position="601"/>
    </location>
</feature>
<dbReference type="Proteomes" id="UP000245119">
    <property type="component" value="Linkage Group LG13"/>
</dbReference>
<gene>
    <name evidence="3" type="ORF">C0Q70_20316</name>
</gene>
<feature type="compositionally biased region" description="Basic and acidic residues" evidence="1">
    <location>
        <begin position="652"/>
        <end position="668"/>
    </location>
</feature>
<evidence type="ECO:0000256" key="1">
    <source>
        <dbReference type="SAM" id="MobiDB-lite"/>
    </source>
</evidence>